<dbReference type="InterPro" id="IPR000866">
    <property type="entry name" value="AhpC/TSA"/>
</dbReference>
<gene>
    <name evidence="2" type="ORF">GCM10022289_01430</name>
</gene>
<evidence type="ECO:0000313" key="3">
    <source>
        <dbReference type="Proteomes" id="UP001501772"/>
    </source>
</evidence>
<dbReference type="Proteomes" id="UP001501772">
    <property type="component" value="Unassembled WGS sequence"/>
</dbReference>
<dbReference type="EMBL" id="BAABBY010000001">
    <property type="protein sequence ID" value="GAA4196154.1"/>
    <property type="molecule type" value="Genomic_DNA"/>
</dbReference>
<protein>
    <recommendedName>
        <fullName evidence="1">Thioredoxin domain-containing protein</fullName>
    </recommendedName>
</protein>
<reference evidence="3" key="1">
    <citation type="journal article" date="2019" name="Int. J. Syst. Evol. Microbiol.">
        <title>The Global Catalogue of Microorganisms (GCM) 10K type strain sequencing project: providing services to taxonomists for standard genome sequencing and annotation.</title>
        <authorList>
            <consortium name="The Broad Institute Genomics Platform"/>
            <consortium name="The Broad Institute Genome Sequencing Center for Infectious Disease"/>
            <person name="Wu L."/>
            <person name="Ma J."/>
        </authorList>
    </citation>
    <scope>NUCLEOTIDE SEQUENCE [LARGE SCALE GENOMIC DNA]</scope>
    <source>
        <strain evidence="3">JCM 17626</strain>
    </source>
</reference>
<feature type="domain" description="Thioredoxin" evidence="1">
    <location>
        <begin position="92"/>
        <end position="239"/>
    </location>
</feature>
<dbReference type="PANTHER" id="PTHR42852">
    <property type="entry name" value="THIOL:DISULFIDE INTERCHANGE PROTEIN DSBE"/>
    <property type="match status" value="1"/>
</dbReference>
<dbReference type="RefSeq" id="WP_344848385.1">
    <property type="nucleotide sequence ID" value="NZ_BAABBY010000001.1"/>
</dbReference>
<proteinExistence type="predicted"/>
<organism evidence="2 3">
    <name type="scientific">Pedobacter jeongneungensis</name>
    <dbReference type="NCBI Taxonomy" id="947309"/>
    <lineage>
        <taxon>Bacteria</taxon>
        <taxon>Pseudomonadati</taxon>
        <taxon>Bacteroidota</taxon>
        <taxon>Sphingobacteriia</taxon>
        <taxon>Sphingobacteriales</taxon>
        <taxon>Sphingobacteriaceae</taxon>
        <taxon>Pedobacter</taxon>
    </lineage>
</organism>
<sequence>MKKTIFFIDRALPCLFLCKKVTSDLLSSRKINSENVLVVEKNKLLVQNLSLLSLREIKLEWLRRKKSIQFVLVLAFCTLSISAQEKNKVRPMAIGDKVTDFTISKIYNYKVSSTSFSKLKGKAMILDFWATFCSACIKEFPKMQSMQKQYDKNLQIVLVNTYSKDTENVLRDFLAEQKSQIPDFSLPIVQSDSTLRGMFPVKSMPHYLWIGADGRIKAITRADQITTSNIERLIAGLTLNLKPKKD</sequence>
<dbReference type="SUPFAM" id="SSF52833">
    <property type="entry name" value="Thioredoxin-like"/>
    <property type="match status" value="1"/>
</dbReference>
<dbReference type="InterPro" id="IPR050553">
    <property type="entry name" value="Thioredoxin_ResA/DsbE_sf"/>
</dbReference>
<dbReference type="PROSITE" id="PS51352">
    <property type="entry name" value="THIOREDOXIN_2"/>
    <property type="match status" value="1"/>
</dbReference>
<evidence type="ECO:0000259" key="1">
    <source>
        <dbReference type="PROSITE" id="PS51352"/>
    </source>
</evidence>
<dbReference type="InterPro" id="IPR013766">
    <property type="entry name" value="Thioredoxin_domain"/>
</dbReference>
<accession>A0ABP8B237</accession>
<dbReference type="Pfam" id="PF00578">
    <property type="entry name" value="AhpC-TSA"/>
    <property type="match status" value="1"/>
</dbReference>
<name>A0ABP8B237_9SPHI</name>
<comment type="caution">
    <text evidence="2">The sequence shown here is derived from an EMBL/GenBank/DDBJ whole genome shotgun (WGS) entry which is preliminary data.</text>
</comment>
<keyword evidence="3" id="KW-1185">Reference proteome</keyword>
<evidence type="ECO:0000313" key="2">
    <source>
        <dbReference type="EMBL" id="GAA4196154.1"/>
    </source>
</evidence>
<dbReference type="CDD" id="cd02966">
    <property type="entry name" value="TlpA_like_family"/>
    <property type="match status" value="1"/>
</dbReference>
<dbReference type="PANTHER" id="PTHR42852:SF13">
    <property type="entry name" value="PROTEIN DIPZ"/>
    <property type="match status" value="1"/>
</dbReference>
<dbReference type="Gene3D" id="3.40.30.10">
    <property type="entry name" value="Glutaredoxin"/>
    <property type="match status" value="1"/>
</dbReference>
<dbReference type="InterPro" id="IPR036249">
    <property type="entry name" value="Thioredoxin-like_sf"/>
</dbReference>